<dbReference type="SUPFAM" id="SSF51126">
    <property type="entry name" value="Pectin lyase-like"/>
    <property type="match status" value="1"/>
</dbReference>
<gene>
    <name evidence="11" type="ORF">CASFOL_001130</name>
</gene>
<dbReference type="InterPro" id="IPR006626">
    <property type="entry name" value="PbH1"/>
</dbReference>
<dbReference type="AlphaFoldDB" id="A0ABD3EQ90"/>
<dbReference type="Pfam" id="PF00295">
    <property type="entry name" value="Glyco_hydro_28"/>
    <property type="match status" value="1"/>
</dbReference>
<feature type="signal peptide" evidence="10">
    <location>
        <begin position="1"/>
        <end position="23"/>
    </location>
</feature>
<name>A0ABD3EQ90_9LAMI</name>
<evidence type="ECO:0000256" key="10">
    <source>
        <dbReference type="SAM" id="SignalP"/>
    </source>
</evidence>
<keyword evidence="12" id="KW-1185">Reference proteome</keyword>
<dbReference type="GO" id="GO:0071555">
    <property type="term" value="P:cell wall organization"/>
    <property type="evidence" value="ECO:0007669"/>
    <property type="project" value="UniProtKB-KW"/>
</dbReference>
<dbReference type="EMBL" id="JAVIJP010000002">
    <property type="protein sequence ID" value="KAL3655344.1"/>
    <property type="molecule type" value="Genomic_DNA"/>
</dbReference>
<evidence type="ECO:0000256" key="6">
    <source>
        <dbReference type="ARBA" id="ARBA00023295"/>
    </source>
</evidence>
<dbReference type="FunFam" id="2.160.20.10:FF:000004">
    <property type="entry name" value="Pectin lyase-like superfamily protein"/>
    <property type="match status" value="1"/>
</dbReference>
<keyword evidence="3" id="KW-0134">Cell wall</keyword>
<dbReference type="PROSITE" id="PS00502">
    <property type="entry name" value="POLYGALACTURONASE"/>
    <property type="match status" value="1"/>
</dbReference>
<evidence type="ECO:0000256" key="9">
    <source>
        <dbReference type="RuleBase" id="RU361169"/>
    </source>
</evidence>
<feature type="active site" evidence="8">
    <location>
        <position position="243"/>
    </location>
</feature>
<keyword evidence="6 9" id="KW-0326">Glycosidase</keyword>
<proteinExistence type="inferred from homology"/>
<sequence length="399" mass="42929">MASVLDILVSVFLFLCTLVVVNCISPPKIFDVVNYGAAADGKTDNTKAFLMAWNDACEYGGRSKVWVPVGTFLLGPVIFGGPCKGPVAFIIKGTLKAPTSQNFFTDTWIGFRYLNHLTVAGGGVLDGQGHVAWRYNDCRTNPHCKPLPVTMRFDFITNSKIYKIQSINSKSTHFSIYACLNLNISKIRINAPGDSPNTDGIRIGFSSNINISHSPISTGDDCISMLFGSQNIDINDVACGPGHGISIGSLGRGHEDEYVTGISVRNCSFIGTDNGARIKTYASSKYSEASNILFQDIYMENTRNPIIIDQHYGSTLTDFYSPVGYGSAVQIKDVTFKNIWGSSSSKAAVNIQCSGALPCRNVKLINIDLADSGPEGQAVSLCSNVFGSSYGKVVPDGCL</sequence>
<evidence type="ECO:0000256" key="2">
    <source>
        <dbReference type="ARBA" id="ARBA00008834"/>
    </source>
</evidence>
<comment type="subcellular location">
    <subcellularLocation>
        <location evidence="1">Secreted</location>
        <location evidence="1">Cell wall</location>
    </subcellularLocation>
</comment>
<evidence type="ECO:0000256" key="8">
    <source>
        <dbReference type="PROSITE-ProRule" id="PRU10052"/>
    </source>
</evidence>
<feature type="chain" id="PRO_5044787916" evidence="10">
    <location>
        <begin position="24"/>
        <end position="399"/>
    </location>
</feature>
<keyword evidence="5 9" id="KW-0378">Hydrolase</keyword>
<accession>A0ABD3EQ90</accession>
<reference evidence="12" key="1">
    <citation type="journal article" date="2024" name="IScience">
        <title>Strigolactones Initiate the Formation of Haustorium-like Structures in Castilleja.</title>
        <authorList>
            <person name="Buerger M."/>
            <person name="Peterson D."/>
            <person name="Chory J."/>
        </authorList>
    </citation>
    <scope>NUCLEOTIDE SEQUENCE [LARGE SCALE GENOMIC DNA]</scope>
</reference>
<keyword evidence="7" id="KW-0961">Cell wall biogenesis/degradation</keyword>
<comment type="caution">
    <text evidence="11">The sequence shown here is derived from an EMBL/GenBank/DDBJ whole genome shotgun (WGS) entry which is preliminary data.</text>
</comment>
<evidence type="ECO:0000256" key="7">
    <source>
        <dbReference type="ARBA" id="ARBA00023316"/>
    </source>
</evidence>
<evidence type="ECO:0000313" key="11">
    <source>
        <dbReference type="EMBL" id="KAL3655344.1"/>
    </source>
</evidence>
<dbReference type="PANTHER" id="PTHR31375">
    <property type="match status" value="1"/>
</dbReference>
<dbReference type="InterPro" id="IPR012334">
    <property type="entry name" value="Pectin_lyas_fold"/>
</dbReference>
<dbReference type="InterPro" id="IPR011050">
    <property type="entry name" value="Pectin_lyase_fold/virulence"/>
</dbReference>
<dbReference type="SMART" id="SM00710">
    <property type="entry name" value="PbH1"/>
    <property type="match status" value="5"/>
</dbReference>
<evidence type="ECO:0000256" key="3">
    <source>
        <dbReference type="ARBA" id="ARBA00022512"/>
    </source>
</evidence>
<evidence type="ECO:0000256" key="1">
    <source>
        <dbReference type="ARBA" id="ARBA00004191"/>
    </source>
</evidence>
<keyword evidence="10" id="KW-0732">Signal</keyword>
<comment type="similarity">
    <text evidence="2 9">Belongs to the glycosyl hydrolase 28 family.</text>
</comment>
<organism evidence="11 12">
    <name type="scientific">Castilleja foliolosa</name>
    <dbReference type="NCBI Taxonomy" id="1961234"/>
    <lineage>
        <taxon>Eukaryota</taxon>
        <taxon>Viridiplantae</taxon>
        <taxon>Streptophyta</taxon>
        <taxon>Embryophyta</taxon>
        <taxon>Tracheophyta</taxon>
        <taxon>Spermatophyta</taxon>
        <taxon>Magnoliopsida</taxon>
        <taxon>eudicotyledons</taxon>
        <taxon>Gunneridae</taxon>
        <taxon>Pentapetalae</taxon>
        <taxon>asterids</taxon>
        <taxon>lamiids</taxon>
        <taxon>Lamiales</taxon>
        <taxon>Orobanchaceae</taxon>
        <taxon>Pedicularideae</taxon>
        <taxon>Castillejinae</taxon>
        <taxon>Castilleja</taxon>
    </lineage>
</organism>
<dbReference type="Proteomes" id="UP001632038">
    <property type="component" value="Unassembled WGS sequence"/>
</dbReference>
<keyword evidence="4" id="KW-0964">Secreted</keyword>
<protein>
    <submittedName>
        <fullName evidence="11">Uncharacterized protein</fullName>
    </submittedName>
</protein>
<evidence type="ECO:0000256" key="5">
    <source>
        <dbReference type="ARBA" id="ARBA00022801"/>
    </source>
</evidence>
<dbReference type="GO" id="GO:0004553">
    <property type="term" value="F:hydrolase activity, hydrolyzing O-glycosyl compounds"/>
    <property type="evidence" value="ECO:0007669"/>
    <property type="project" value="UniProtKB-ARBA"/>
</dbReference>
<dbReference type="Gene3D" id="2.160.20.10">
    <property type="entry name" value="Single-stranded right-handed beta-helix, Pectin lyase-like"/>
    <property type="match status" value="1"/>
</dbReference>
<evidence type="ECO:0000313" key="12">
    <source>
        <dbReference type="Proteomes" id="UP001632038"/>
    </source>
</evidence>
<dbReference type="InterPro" id="IPR000743">
    <property type="entry name" value="Glyco_hydro_28"/>
</dbReference>
<evidence type="ECO:0000256" key="4">
    <source>
        <dbReference type="ARBA" id="ARBA00022525"/>
    </source>
</evidence>